<gene>
    <name evidence="3" type="ORF">GCM10010968_25230</name>
</gene>
<proteinExistence type="predicted"/>
<dbReference type="CDD" id="cd13671">
    <property type="entry name" value="PBP2_TRAP_SBP_like_3"/>
    <property type="match status" value="1"/>
</dbReference>
<comment type="caution">
    <text evidence="3">The sequence shown here is derived from an EMBL/GenBank/DDBJ whole genome shotgun (WGS) entry which is preliminary data.</text>
</comment>
<evidence type="ECO:0000256" key="2">
    <source>
        <dbReference type="SAM" id="SignalP"/>
    </source>
</evidence>
<sequence length="341" mass="36326">MQGRRMLGAIGAAAVMTLALASCSSASGGDGGEGGDQPQTVFRVAFNQNAEHPQAQALTELSAALEERTDGAYKLELYTDETLGDQAATIEQVQAGTIDFAIVGGSLLENFESDMSVVNLPYLYESADHQMSVLNDQEIVGDLYDALLEDSIDVMAAYHGGVRNVYSSVGPVETPADLAGQKIRVIGSDTNVRMMELMGGVGTPMAQGEVYTAIQSGVLDGAENNELIYSSLSHDEIAGFYSRTEHLMMPDYLIAAPAVMEGMDEETKAIFEELLAASVDTELELFNTAVEEAVAAAEEAGAQFSDADVDAFREAVLPLHEERVTTERTQAVYDAIEAARG</sequence>
<dbReference type="PANTHER" id="PTHR33376:SF2">
    <property type="entry name" value="DICARBOXYLATE-BINDING PERIPLASMIC PROTEIN"/>
    <property type="match status" value="1"/>
</dbReference>
<dbReference type="Gene3D" id="3.40.190.170">
    <property type="entry name" value="Bacterial extracellular solute-binding protein, family 7"/>
    <property type="match status" value="1"/>
</dbReference>
<protein>
    <submittedName>
        <fullName evidence="3">C4-dicarboxylate ABC transporter substrate-binding protein</fullName>
    </submittedName>
</protein>
<dbReference type="EMBL" id="BMLM01000002">
    <property type="protein sequence ID" value="GGN89026.1"/>
    <property type="molecule type" value="Genomic_DNA"/>
</dbReference>
<evidence type="ECO:0000313" key="4">
    <source>
        <dbReference type="Proteomes" id="UP000626982"/>
    </source>
</evidence>
<dbReference type="PROSITE" id="PS51257">
    <property type="entry name" value="PROKAR_LIPOPROTEIN"/>
    <property type="match status" value="1"/>
</dbReference>
<feature type="signal peptide" evidence="2">
    <location>
        <begin position="1"/>
        <end position="21"/>
    </location>
</feature>
<feature type="chain" id="PRO_5046690431" evidence="2">
    <location>
        <begin position="22"/>
        <end position="341"/>
    </location>
</feature>
<dbReference type="InterPro" id="IPR018389">
    <property type="entry name" value="DctP_fam"/>
</dbReference>
<dbReference type="PANTHER" id="PTHR33376">
    <property type="match status" value="1"/>
</dbReference>
<evidence type="ECO:0000313" key="3">
    <source>
        <dbReference type="EMBL" id="GGN89026.1"/>
    </source>
</evidence>
<name>A0ABQ2KP04_9MICO</name>
<dbReference type="Proteomes" id="UP000626982">
    <property type="component" value="Unassembled WGS sequence"/>
</dbReference>
<accession>A0ABQ2KP04</accession>
<dbReference type="RefSeq" id="WP_188718651.1">
    <property type="nucleotide sequence ID" value="NZ_BAABBD010000003.1"/>
</dbReference>
<dbReference type="Pfam" id="PF03480">
    <property type="entry name" value="DctP"/>
    <property type="match status" value="1"/>
</dbReference>
<keyword evidence="1 2" id="KW-0732">Signal</keyword>
<keyword evidence="4" id="KW-1185">Reference proteome</keyword>
<evidence type="ECO:0000256" key="1">
    <source>
        <dbReference type="ARBA" id="ARBA00022729"/>
    </source>
</evidence>
<dbReference type="NCBIfam" id="NF037995">
    <property type="entry name" value="TRAP_S1"/>
    <property type="match status" value="1"/>
</dbReference>
<organism evidence="3 4">
    <name type="scientific">Agrococcus terreus</name>
    <dbReference type="NCBI Taxonomy" id="574649"/>
    <lineage>
        <taxon>Bacteria</taxon>
        <taxon>Bacillati</taxon>
        <taxon>Actinomycetota</taxon>
        <taxon>Actinomycetes</taxon>
        <taxon>Micrococcales</taxon>
        <taxon>Microbacteriaceae</taxon>
        <taxon>Agrococcus</taxon>
    </lineage>
</organism>
<dbReference type="InterPro" id="IPR038404">
    <property type="entry name" value="TRAP_DctP_sf"/>
</dbReference>
<reference evidence="4" key="1">
    <citation type="journal article" date="2019" name="Int. J. Syst. Evol. Microbiol.">
        <title>The Global Catalogue of Microorganisms (GCM) 10K type strain sequencing project: providing services to taxonomists for standard genome sequencing and annotation.</title>
        <authorList>
            <consortium name="The Broad Institute Genomics Platform"/>
            <consortium name="The Broad Institute Genome Sequencing Center for Infectious Disease"/>
            <person name="Wu L."/>
            <person name="Ma J."/>
        </authorList>
    </citation>
    <scope>NUCLEOTIDE SEQUENCE [LARGE SCALE GENOMIC DNA]</scope>
    <source>
        <strain evidence="4">CGMCC 1.6960</strain>
    </source>
</reference>